<evidence type="ECO:0000313" key="6">
    <source>
        <dbReference type="EMBL" id="MBB6488832.1"/>
    </source>
</evidence>
<name>A0A7X0IYA4_9HYPH</name>
<organism evidence="6 7">
    <name type="scientific">Rhizobium lusitanum</name>
    <dbReference type="NCBI Taxonomy" id="293958"/>
    <lineage>
        <taxon>Bacteria</taxon>
        <taxon>Pseudomonadati</taxon>
        <taxon>Pseudomonadota</taxon>
        <taxon>Alphaproteobacteria</taxon>
        <taxon>Hyphomicrobiales</taxon>
        <taxon>Rhizobiaceae</taxon>
        <taxon>Rhizobium/Agrobacterium group</taxon>
        <taxon>Rhizobium</taxon>
    </lineage>
</organism>
<dbReference type="GO" id="GO:0000976">
    <property type="term" value="F:transcription cis-regulatory region binding"/>
    <property type="evidence" value="ECO:0007669"/>
    <property type="project" value="TreeGrafter"/>
</dbReference>
<dbReference type="InterPro" id="IPR004111">
    <property type="entry name" value="Repressor_TetR_C"/>
</dbReference>
<evidence type="ECO:0000256" key="1">
    <source>
        <dbReference type="ARBA" id="ARBA00023015"/>
    </source>
</evidence>
<feature type="domain" description="HTH tetR-type" evidence="5">
    <location>
        <begin position="6"/>
        <end position="66"/>
    </location>
</feature>
<dbReference type="InterPro" id="IPR001647">
    <property type="entry name" value="HTH_TetR"/>
</dbReference>
<evidence type="ECO:0000256" key="2">
    <source>
        <dbReference type="ARBA" id="ARBA00023125"/>
    </source>
</evidence>
<evidence type="ECO:0000313" key="7">
    <source>
        <dbReference type="Proteomes" id="UP000565576"/>
    </source>
</evidence>
<evidence type="ECO:0000256" key="4">
    <source>
        <dbReference type="PROSITE-ProRule" id="PRU00335"/>
    </source>
</evidence>
<dbReference type="RefSeq" id="WP_184710599.1">
    <property type="nucleotide sequence ID" value="NZ_JACHBG010000027.1"/>
</dbReference>
<gene>
    <name evidence="6" type="ORF">GGD46_006155</name>
</gene>
<accession>A0A7X0IYA4</accession>
<dbReference type="Gene3D" id="1.10.357.10">
    <property type="entry name" value="Tetracycline Repressor, domain 2"/>
    <property type="match status" value="1"/>
</dbReference>
<dbReference type="InterPro" id="IPR009057">
    <property type="entry name" value="Homeodomain-like_sf"/>
</dbReference>
<dbReference type="AlphaFoldDB" id="A0A7X0IYA4"/>
<dbReference type="Pfam" id="PF00440">
    <property type="entry name" value="TetR_N"/>
    <property type="match status" value="1"/>
</dbReference>
<proteinExistence type="predicted"/>
<dbReference type="GO" id="GO:0045892">
    <property type="term" value="P:negative regulation of DNA-templated transcription"/>
    <property type="evidence" value="ECO:0007669"/>
    <property type="project" value="InterPro"/>
</dbReference>
<feature type="DNA-binding region" description="H-T-H motif" evidence="4">
    <location>
        <begin position="29"/>
        <end position="48"/>
    </location>
</feature>
<dbReference type="PANTHER" id="PTHR30055:SF151">
    <property type="entry name" value="TRANSCRIPTIONAL REGULATORY PROTEIN"/>
    <property type="match status" value="1"/>
</dbReference>
<keyword evidence="1" id="KW-0805">Transcription regulation</keyword>
<dbReference type="InterPro" id="IPR050109">
    <property type="entry name" value="HTH-type_TetR-like_transc_reg"/>
</dbReference>
<dbReference type="EMBL" id="JACHBG010000027">
    <property type="protein sequence ID" value="MBB6488832.1"/>
    <property type="molecule type" value="Genomic_DNA"/>
</dbReference>
<dbReference type="SUPFAM" id="SSF48498">
    <property type="entry name" value="Tetracyclin repressor-like, C-terminal domain"/>
    <property type="match status" value="1"/>
</dbReference>
<evidence type="ECO:0000259" key="5">
    <source>
        <dbReference type="PROSITE" id="PS50977"/>
    </source>
</evidence>
<dbReference type="PANTHER" id="PTHR30055">
    <property type="entry name" value="HTH-TYPE TRANSCRIPTIONAL REGULATOR RUTR"/>
    <property type="match status" value="1"/>
</dbReference>
<dbReference type="Proteomes" id="UP000565576">
    <property type="component" value="Unassembled WGS sequence"/>
</dbReference>
<evidence type="ECO:0000256" key="3">
    <source>
        <dbReference type="ARBA" id="ARBA00023163"/>
    </source>
</evidence>
<protein>
    <submittedName>
        <fullName evidence="6">AcrR family transcriptional regulator</fullName>
    </submittedName>
</protein>
<keyword evidence="3" id="KW-0804">Transcription</keyword>
<keyword evidence="2 4" id="KW-0238">DNA-binding</keyword>
<dbReference type="GO" id="GO:0003700">
    <property type="term" value="F:DNA-binding transcription factor activity"/>
    <property type="evidence" value="ECO:0007669"/>
    <property type="project" value="TreeGrafter"/>
</dbReference>
<dbReference type="Gene3D" id="1.10.10.60">
    <property type="entry name" value="Homeodomain-like"/>
    <property type="match status" value="1"/>
</dbReference>
<dbReference type="PROSITE" id="PS50977">
    <property type="entry name" value="HTH_TETR_2"/>
    <property type="match status" value="1"/>
</dbReference>
<dbReference type="SUPFAM" id="SSF46689">
    <property type="entry name" value="Homeodomain-like"/>
    <property type="match status" value="1"/>
</dbReference>
<comment type="caution">
    <text evidence="6">The sequence shown here is derived from an EMBL/GenBank/DDBJ whole genome shotgun (WGS) entry which is preliminary data.</text>
</comment>
<dbReference type="Pfam" id="PF02909">
    <property type="entry name" value="TetR_C_1"/>
    <property type="match status" value="1"/>
</dbReference>
<reference evidence="6 7" key="1">
    <citation type="submission" date="2020-08" db="EMBL/GenBank/DDBJ databases">
        <title>Genomic Encyclopedia of Type Strains, Phase IV (KMG-V): Genome sequencing to study the core and pangenomes of soil and plant-associated prokaryotes.</title>
        <authorList>
            <person name="Whitman W."/>
        </authorList>
    </citation>
    <scope>NUCLEOTIDE SEQUENCE [LARGE SCALE GENOMIC DNA]</scope>
    <source>
        <strain evidence="6 7">SEMIA 4060</strain>
    </source>
</reference>
<dbReference type="InterPro" id="IPR036271">
    <property type="entry name" value="Tet_transcr_reg_TetR-rel_C_sf"/>
</dbReference>
<sequence>MTRRKRWSGEGILDVAAELLKHGDAEAFSVRRLAASLGTDASSLYRHFRNKTELLRAVGDRVLLSAMEDYRFEGDWKQRIADIAHRLREKFAQQPQLATVWARYASSGAGSRAVMEALLQALQETGLPDERICIHYHRTAVLLSALIAADGGISTLTIEERQQGMELFRVAVLGADPTEYPALARFARDLHPIEIDRQAAFAELLAGHLNQIQREVDAR</sequence>
<dbReference type="PRINTS" id="PR00455">
    <property type="entry name" value="HTHTETR"/>
</dbReference>